<gene>
    <name evidence="2" type="ORF">Vbra_15297</name>
</gene>
<dbReference type="STRING" id="1169540.A0A0G4FGJ1"/>
<dbReference type="VEuPathDB" id="CryptoDB:Vbra_15297"/>
<evidence type="ECO:0000313" key="3">
    <source>
        <dbReference type="Proteomes" id="UP000041254"/>
    </source>
</evidence>
<dbReference type="Pfam" id="PF12796">
    <property type="entry name" value="Ank_2"/>
    <property type="match status" value="2"/>
</dbReference>
<dbReference type="EMBL" id="CDMY01000429">
    <property type="protein sequence ID" value="CEM11960.1"/>
    <property type="molecule type" value="Genomic_DNA"/>
</dbReference>
<keyword evidence="3" id="KW-1185">Reference proteome</keyword>
<dbReference type="InterPro" id="IPR036770">
    <property type="entry name" value="Ankyrin_rpt-contain_sf"/>
</dbReference>
<dbReference type="Gene3D" id="1.10.510.10">
    <property type="entry name" value="Transferase(Phosphotransferase) domain 1"/>
    <property type="match status" value="1"/>
</dbReference>
<dbReference type="GO" id="GO:0010506">
    <property type="term" value="P:regulation of autophagy"/>
    <property type="evidence" value="ECO:0007669"/>
    <property type="project" value="InterPro"/>
</dbReference>
<dbReference type="AlphaFoldDB" id="A0A0G4FGJ1"/>
<organism evidence="2 3">
    <name type="scientific">Vitrella brassicaformis (strain CCMP3155)</name>
    <dbReference type="NCBI Taxonomy" id="1169540"/>
    <lineage>
        <taxon>Eukaryota</taxon>
        <taxon>Sar</taxon>
        <taxon>Alveolata</taxon>
        <taxon>Colpodellida</taxon>
        <taxon>Vitrellaceae</taxon>
        <taxon>Vitrella</taxon>
    </lineage>
</organism>
<proteinExistence type="predicted"/>
<dbReference type="SMART" id="SM00220">
    <property type="entry name" value="S_TKc"/>
    <property type="match status" value="1"/>
</dbReference>
<dbReference type="CDD" id="cd14014">
    <property type="entry name" value="STKc_PknB_like"/>
    <property type="match status" value="1"/>
</dbReference>
<feature type="domain" description="Protein kinase" evidence="1">
    <location>
        <begin position="1"/>
        <end position="277"/>
    </location>
</feature>
<evidence type="ECO:0000313" key="2">
    <source>
        <dbReference type="EMBL" id="CEM11960.1"/>
    </source>
</evidence>
<dbReference type="GO" id="GO:0005524">
    <property type="term" value="F:ATP binding"/>
    <property type="evidence" value="ECO:0007669"/>
    <property type="project" value="InterPro"/>
</dbReference>
<dbReference type="InterPro" id="IPR002110">
    <property type="entry name" value="Ankyrin_rpt"/>
</dbReference>
<evidence type="ECO:0000259" key="1">
    <source>
        <dbReference type="PROSITE" id="PS50011"/>
    </source>
</evidence>
<sequence>MWGDRRVAIKRAKRELEDVLGKEGLKDRVLQEADALARLQHPHVVKLLGVCYGRKIPFLVMGEDTTTDRTLHAVPSAEYYEDSLDKCLKKLRQRAGEVPEHLQYKYAKQICEGLIHAHSHGIGHRDLKPDNVLLDNDGNVKLSDFGLAWVMPDQRSHLSFIEFGEKTQIMYLSERPIGSVVPAGTPVYASPEALTERPKLELKSDIWSVGLIFAEIFGASPPFAGLSKGQIKQKIYDNKETPPIPQSAPVNVKQAIQSCFAFNAKSRPSAQENDIFDAAKAGDTQDVRSLIARDGKDILDKRNTFKMTPFLVAAQEGHVSVMKVIHESKPDVLQQTADDKKNALHLAAYDGHVAAVNQLLEWNPELIDAADKFGKTPFFFAAGIGHVEVMEVLYAKGGEELLTQKDEDNRTALHWAVWGAARHGNSAAVSQLLEWGGGALVDIKDNEGKTPWDMAEEEPEIIEIMAKYKR</sequence>
<dbReference type="SMART" id="SM00248">
    <property type="entry name" value="ANK"/>
    <property type="match status" value="4"/>
</dbReference>
<dbReference type="InterPro" id="IPR045269">
    <property type="entry name" value="Atg1-like"/>
</dbReference>
<dbReference type="Proteomes" id="UP000041254">
    <property type="component" value="Unassembled WGS sequence"/>
</dbReference>
<dbReference type="OMA" id="FEREYQI"/>
<dbReference type="SUPFAM" id="SSF56112">
    <property type="entry name" value="Protein kinase-like (PK-like)"/>
    <property type="match status" value="1"/>
</dbReference>
<dbReference type="PANTHER" id="PTHR24348">
    <property type="entry name" value="SERINE/THREONINE-PROTEIN KINASE UNC-51-RELATED"/>
    <property type="match status" value="1"/>
</dbReference>
<dbReference type="Pfam" id="PF00069">
    <property type="entry name" value="Pkinase"/>
    <property type="match status" value="1"/>
</dbReference>
<dbReference type="PROSITE" id="PS50011">
    <property type="entry name" value="PROTEIN_KINASE_DOM"/>
    <property type="match status" value="1"/>
</dbReference>
<reference evidence="2 3" key="1">
    <citation type="submission" date="2014-11" db="EMBL/GenBank/DDBJ databases">
        <authorList>
            <person name="Zhu J."/>
            <person name="Qi W."/>
            <person name="Song R."/>
        </authorList>
    </citation>
    <scope>NUCLEOTIDE SEQUENCE [LARGE SCALE GENOMIC DNA]</scope>
</reference>
<dbReference type="InParanoid" id="A0A0G4FGJ1"/>
<dbReference type="PhylomeDB" id="A0A0G4FGJ1"/>
<dbReference type="Gene3D" id="3.30.200.20">
    <property type="entry name" value="Phosphorylase Kinase, domain 1"/>
    <property type="match status" value="1"/>
</dbReference>
<dbReference type="InterPro" id="IPR011009">
    <property type="entry name" value="Kinase-like_dom_sf"/>
</dbReference>
<dbReference type="Gene3D" id="1.25.40.20">
    <property type="entry name" value="Ankyrin repeat-containing domain"/>
    <property type="match status" value="2"/>
</dbReference>
<dbReference type="SUPFAM" id="SSF48403">
    <property type="entry name" value="Ankyrin repeat"/>
    <property type="match status" value="1"/>
</dbReference>
<dbReference type="GO" id="GO:0004674">
    <property type="term" value="F:protein serine/threonine kinase activity"/>
    <property type="evidence" value="ECO:0007669"/>
    <property type="project" value="InterPro"/>
</dbReference>
<name>A0A0G4FGJ1_VITBC</name>
<dbReference type="InterPro" id="IPR000719">
    <property type="entry name" value="Prot_kinase_dom"/>
</dbReference>
<dbReference type="OrthoDB" id="346907at2759"/>
<dbReference type="GO" id="GO:0005737">
    <property type="term" value="C:cytoplasm"/>
    <property type="evidence" value="ECO:0007669"/>
    <property type="project" value="TreeGrafter"/>
</dbReference>
<dbReference type="PROSITE" id="PS00108">
    <property type="entry name" value="PROTEIN_KINASE_ST"/>
    <property type="match status" value="1"/>
</dbReference>
<accession>A0A0G4FGJ1</accession>
<dbReference type="InterPro" id="IPR008271">
    <property type="entry name" value="Ser/Thr_kinase_AS"/>
</dbReference>
<protein>
    <recommendedName>
        <fullName evidence="1">Protein kinase domain-containing protein</fullName>
    </recommendedName>
</protein>